<dbReference type="CDD" id="cd01347">
    <property type="entry name" value="ligand_gated_channel"/>
    <property type="match status" value="1"/>
</dbReference>
<sequence length="644" mass="71730">MKKTFTLLSLVSLSLITYAQDSKLSLDEVTVTATKFAKKSSETGKVVSVISKEEIERNRGKSLSDLLNIQSGLSLNGANSNAGTNISTYMRGAATGYTLILIDGIPVNDPSQITNDYDINLISISMIDHVEILKGGNSTLYGSDAVAGVINIISKKGGDKRLGINALLTAGSYQSYKQNLGLNGKTGNFDFNFSATNENTNGFSSAKNGSDTGEFDNDAFHLKAANLGLGWQSTNTLMIRPFIRYSQTTNMLDYGAFTDDKDYNGRSSDLNTGFTSSLQLPKSLFNFSYAYNDVKRYFKNDSLTGPQEFSLSDTKGQVHNAELFGKFNLSSHIELLTGANYRFNNTDQFSQYISPFYTPPVSKINPDSAKNSISSIYASVFLKNLSGFNFELGGRYNHHSIYGNNFTYTINPSFLIEENVKVFVNVSSAFKTPSLYQLFSVYGNTDLIPEKSSSYEAGFQVVGDATKAKFTFNAFKRNIKDVITFQTDPNTFKSKYVNLNEQNDQGFESEAEYQLFSKLNIKAFYTLVYGKVTNNSISINNLYRRPRNSFGINAGWNAAENLFVSANLKLVGKRTDPFFDPVTFKSQILVLDNYSLLNFYAEYRFVKRFKVFVELNNLLDEQYTEITGFNTRGFNINTGLSFNL</sequence>
<dbReference type="AlphaFoldDB" id="A0A521BDZ4"/>
<evidence type="ECO:0000256" key="8">
    <source>
        <dbReference type="PROSITE-ProRule" id="PRU01360"/>
    </source>
</evidence>
<feature type="signal peptide" evidence="10">
    <location>
        <begin position="1"/>
        <end position="19"/>
    </location>
</feature>
<dbReference type="GO" id="GO:0009279">
    <property type="term" value="C:cell outer membrane"/>
    <property type="evidence" value="ECO:0007669"/>
    <property type="project" value="UniProtKB-SubCell"/>
</dbReference>
<dbReference type="Proteomes" id="UP000315971">
    <property type="component" value="Unassembled WGS sequence"/>
</dbReference>
<dbReference type="Gene3D" id="2.170.130.10">
    <property type="entry name" value="TonB-dependent receptor, plug domain"/>
    <property type="match status" value="1"/>
</dbReference>
<keyword evidence="3 8" id="KW-1134">Transmembrane beta strand</keyword>
<comment type="subcellular location">
    <subcellularLocation>
        <location evidence="1 8">Cell outer membrane</location>
        <topology evidence="1 8">Multi-pass membrane protein</topology>
    </subcellularLocation>
</comment>
<comment type="similarity">
    <text evidence="8 9">Belongs to the TonB-dependent receptor family.</text>
</comment>
<dbReference type="InterPro" id="IPR037066">
    <property type="entry name" value="Plug_dom_sf"/>
</dbReference>
<evidence type="ECO:0000256" key="7">
    <source>
        <dbReference type="ARBA" id="ARBA00023237"/>
    </source>
</evidence>
<evidence type="ECO:0000256" key="6">
    <source>
        <dbReference type="ARBA" id="ARBA00023136"/>
    </source>
</evidence>
<evidence type="ECO:0000256" key="5">
    <source>
        <dbReference type="ARBA" id="ARBA00023077"/>
    </source>
</evidence>
<dbReference type="InterPro" id="IPR012910">
    <property type="entry name" value="Plug_dom"/>
</dbReference>
<reference evidence="13 14" key="1">
    <citation type="submission" date="2017-05" db="EMBL/GenBank/DDBJ databases">
        <authorList>
            <person name="Varghese N."/>
            <person name="Submissions S."/>
        </authorList>
    </citation>
    <scope>NUCLEOTIDE SEQUENCE [LARGE SCALE GENOMIC DNA]</scope>
    <source>
        <strain evidence="13 14">DSM 21342</strain>
    </source>
</reference>
<keyword evidence="7 8" id="KW-0998">Cell outer membrane</keyword>
<dbReference type="PANTHER" id="PTHR30069:SF50">
    <property type="entry name" value="TONB-DEPENDENT RECEPTOR HI_1217-RELATED"/>
    <property type="match status" value="1"/>
</dbReference>
<keyword evidence="14" id="KW-1185">Reference proteome</keyword>
<accession>A0A521BDZ4</accession>
<dbReference type="RefSeq" id="WP_142601552.1">
    <property type="nucleotide sequence ID" value="NZ_FXSZ01000002.1"/>
</dbReference>
<evidence type="ECO:0000256" key="1">
    <source>
        <dbReference type="ARBA" id="ARBA00004571"/>
    </source>
</evidence>
<organism evidence="13 14">
    <name type="scientific">Solitalea koreensis</name>
    <dbReference type="NCBI Taxonomy" id="543615"/>
    <lineage>
        <taxon>Bacteria</taxon>
        <taxon>Pseudomonadati</taxon>
        <taxon>Bacteroidota</taxon>
        <taxon>Sphingobacteriia</taxon>
        <taxon>Sphingobacteriales</taxon>
        <taxon>Sphingobacteriaceae</taxon>
        <taxon>Solitalea</taxon>
    </lineage>
</organism>
<evidence type="ECO:0000256" key="4">
    <source>
        <dbReference type="ARBA" id="ARBA00022692"/>
    </source>
</evidence>
<gene>
    <name evidence="13" type="ORF">SAMN06265350_102103</name>
</gene>
<keyword evidence="4 8" id="KW-0812">Transmembrane</keyword>
<dbReference type="GO" id="GO:0015344">
    <property type="term" value="F:siderophore uptake transmembrane transporter activity"/>
    <property type="evidence" value="ECO:0007669"/>
    <property type="project" value="TreeGrafter"/>
</dbReference>
<evidence type="ECO:0000313" key="14">
    <source>
        <dbReference type="Proteomes" id="UP000315971"/>
    </source>
</evidence>
<dbReference type="EMBL" id="FXSZ01000002">
    <property type="protein sequence ID" value="SMO44950.1"/>
    <property type="molecule type" value="Genomic_DNA"/>
</dbReference>
<keyword evidence="5 9" id="KW-0798">TonB box</keyword>
<dbReference type="InterPro" id="IPR000531">
    <property type="entry name" value="Beta-barrel_TonB"/>
</dbReference>
<dbReference type="Pfam" id="PF07715">
    <property type="entry name" value="Plug"/>
    <property type="match status" value="1"/>
</dbReference>
<evidence type="ECO:0000256" key="10">
    <source>
        <dbReference type="SAM" id="SignalP"/>
    </source>
</evidence>
<keyword evidence="10" id="KW-0732">Signal</keyword>
<evidence type="ECO:0000313" key="13">
    <source>
        <dbReference type="EMBL" id="SMO44950.1"/>
    </source>
</evidence>
<evidence type="ECO:0000259" key="12">
    <source>
        <dbReference type="Pfam" id="PF07715"/>
    </source>
</evidence>
<keyword evidence="6 8" id="KW-0472">Membrane</keyword>
<evidence type="ECO:0000259" key="11">
    <source>
        <dbReference type="Pfam" id="PF00593"/>
    </source>
</evidence>
<dbReference type="SUPFAM" id="SSF56935">
    <property type="entry name" value="Porins"/>
    <property type="match status" value="1"/>
</dbReference>
<feature type="domain" description="TonB-dependent receptor plug" evidence="12">
    <location>
        <begin position="41"/>
        <end position="149"/>
    </location>
</feature>
<evidence type="ECO:0000256" key="3">
    <source>
        <dbReference type="ARBA" id="ARBA00022452"/>
    </source>
</evidence>
<proteinExistence type="inferred from homology"/>
<dbReference type="Gene3D" id="2.40.170.20">
    <property type="entry name" value="TonB-dependent receptor, beta-barrel domain"/>
    <property type="match status" value="1"/>
</dbReference>
<protein>
    <submittedName>
        <fullName evidence="13">Vitamin B12 transporter</fullName>
    </submittedName>
</protein>
<feature type="chain" id="PRO_5021775353" evidence="10">
    <location>
        <begin position="20"/>
        <end position="644"/>
    </location>
</feature>
<dbReference type="PROSITE" id="PS52016">
    <property type="entry name" value="TONB_DEPENDENT_REC_3"/>
    <property type="match status" value="1"/>
</dbReference>
<evidence type="ECO:0000256" key="9">
    <source>
        <dbReference type="RuleBase" id="RU003357"/>
    </source>
</evidence>
<name>A0A521BDZ4_9SPHI</name>
<dbReference type="InterPro" id="IPR039426">
    <property type="entry name" value="TonB-dep_rcpt-like"/>
</dbReference>
<dbReference type="InterPro" id="IPR036942">
    <property type="entry name" value="Beta-barrel_TonB_sf"/>
</dbReference>
<dbReference type="OrthoDB" id="9764669at2"/>
<evidence type="ECO:0000256" key="2">
    <source>
        <dbReference type="ARBA" id="ARBA00022448"/>
    </source>
</evidence>
<dbReference type="GO" id="GO:0044718">
    <property type="term" value="P:siderophore transmembrane transport"/>
    <property type="evidence" value="ECO:0007669"/>
    <property type="project" value="TreeGrafter"/>
</dbReference>
<feature type="domain" description="TonB-dependent receptor-like beta-barrel" evidence="11">
    <location>
        <begin position="204"/>
        <end position="618"/>
    </location>
</feature>
<keyword evidence="2 8" id="KW-0813">Transport</keyword>
<dbReference type="PANTHER" id="PTHR30069">
    <property type="entry name" value="TONB-DEPENDENT OUTER MEMBRANE RECEPTOR"/>
    <property type="match status" value="1"/>
</dbReference>
<dbReference type="Pfam" id="PF00593">
    <property type="entry name" value="TonB_dep_Rec_b-barrel"/>
    <property type="match status" value="1"/>
</dbReference>